<comment type="caution">
    <text evidence="2">The sequence shown here is derived from an EMBL/GenBank/DDBJ whole genome shotgun (WGS) entry which is preliminary data.</text>
</comment>
<dbReference type="EMBL" id="CACRXK020008630">
    <property type="protein sequence ID" value="CAB4015222.1"/>
    <property type="molecule type" value="Genomic_DNA"/>
</dbReference>
<organism evidence="2 3">
    <name type="scientific">Paramuricea clavata</name>
    <name type="common">Red gorgonian</name>
    <name type="synonym">Violescent sea-whip</name>
    <dbReference type="NCBI Taxonomy" id="317549"/>
    <lineage>
        <taxon>Eukaryota</taxon>
        <taxon>Metazoa</taxon>
        <taxon>Cnidaria</taxon>
        <taxon>Anthozoa</taxon>
        <taxon>Octocorallia</taxon>
        <taxon>Malacalcyonacea</taxon>
        <taxon>Plexauridae</taxon>
        <taxon>Paramuricea</taxon>
    </lineage>
</organism>
<feature type="region of interest" description="Disordered" evidence="1">
    <location>
        <begin position="99"/>
        <end position="132"/>
    </location>
</feature>
<evidence type="ECO:0000256" key="1">
    <source>
        <dbReference type="SAM" id="MobiDB-lite"/>
    </source>
</evidence>
<protein>
    <submittedName>
        <fullName evidence="2">Uncharacterized protein</fullName>
    </submittedName>
</protein>
<name>A0A7D9ETZ5_PARCT</name>
<gene>
    <name evidence="2" type="ORF">PACLA_8A063740</name>
</gene>
<feature type="compositionally biased region" description="Low complexity" evidence="1">
    <location>
        <begin position="121"/>
        <end position="132"/>
    </location>
</feature>
<sequence>MALPRCCIHFKDGNGPLTPFTSVSFEKFRHCHEIWIDLDGQQRQVAEKSKGVLQDADDKSSAVGNFYYHRSCYSKFTNLTNIKRSQARCAKIMANRSVENQQDTISTEPTCSPPPKKMLRSSMPSTSTTSQSSSILPPACIICNKDEIYITDTKVSHSHQITSERETVNIQKSQRTVQVPEQNIIPFSIGNKKTPRFNIEIEQVTGNVMVQTAASEAAQLLDLTYVLLKMVPSDDLPVLPGWTGFNTLLRKDNIPSISRVGYLPVIDASPTE</sequence>
<evidence type="ECO:0000313" key="2">
    <source>
        <dbReference type="EMBL" id="CAB4015222.1"/>
    </source>
</evidence>
<reference evidence="2" key="1">
    <citation type="submission" date="2020-04" db="EMBL/GenBank/DDBJ databases">
        <authorList>
            <person name="Alioto T."/>
            <person name="Alioto T."/>
            <person name="Gomez Garrido J."/>
        </authorList>
    </citation>
    <scope>NUCLEOTIDE SEQUENCE</scope>
    <source>
        <strain evidence="2">A484AB</strain>
    </source>
</reference>
<accession>A0A7D9ETZ5</accession>
<dbReference type="Proteomes" id="UP001152795">
    <property type="component" value="Unassembled WGS sequence"/>
</dbReference>
<keyword evidence="3" id="KW-1185">Reference proteome</keyword>
<evidence type="ECO:0000313" key="3">
    <source>
        <dbReference type="Proteomes" id="UP001152795"/>
    </source>
</evidence>
<dbReference type="AlphaFoldDB" id="A0A7D9ETZ5"/>
<feature type="compositionally biased region" description="Polar residues" evidence="1">
    <location>
        <begin position="99"/>
        <end position="110"/>
    </location>
</feature>
<proteinExistence type="predicted"/>